<keyword evidence="5" id="KW-1185">Reference proteome</keyword>
<gene>
    <name evidence="4" type="ORF">ASIM_LOCUS7786</name>
</gene>
<organism evidence="4 5">
    <name type="scientific">Anisakis simplex</name>
    <name type="common">Herring worm</name>
    <dbReference type="NCBI Taxonomy" id="6269"/>
    <lineage>
        <taxon>Eukaryota</taxon>
        <taxon>Metazoa</taxon>
        <taxon>Ecdysozoa</taxon>
        <taxon>Nematoda</taxon>
        <taxon>Chromadorea</taxon>
        <taxon>Rhabditida</taxon>
        <taxon>Spirurina</taxon>
        <taxon>Ascaridomorpha</taxon>
        <taxon>Ascaridoidea</taxon>
        <taxon>Anisakidae</taxon>
        <taxon>Anisakis</taxon>
        <taxon>Anisakis simplex complex</taxon>
    </lineage>
</organism>
<accession>A0A3P6PKQ4</accession>
<sequence length="85" mass="9242">MTAPAAASAASSAGGASATGAPTGWSIFVYNLAPETEDSILWQLFGPFGAVHSVKVIRIRFTDFSERFYYTIIHRHVIFTLECSK</sequence>
<dbReference type="Gene3D" id="3.30.70.330">
    <property type="match status" value="1"/>
</dbReference>
<feature type="domain" description="RRM" evidence="3">
    <location>
        <begin position="27"/>
        <end position="67"/>
    </location>
</feature>
<dbReference type="InterPro" id="IPR035979">
    <property type="entry name" value="RBD_domain_sf"/>
</dbReference>
<dbReference type="Pfam" id="PF00076">
    <property type="entry name" value="RRM_1"/>
    <property type="match status" value="1"/>
</dbReference>
<dbReference type="InterPro" id="IPR000504">
    <property type="entry name" value="RRM_dom"/>
</dbReference>
<reference evidence="4 5" key="1">
    <citation type="submission" date="2018-11" db="EMBL/GenBank/DDBJ databases">
        <authorList>
            <consortium name="Pathogen Informatics"/>
        </authorList>
    </citation>
    <scope>NUCLEOTIDE SEQUENCE [LARGE SCALE GENOMIC DNA]</scope>
</reference>
<dbReference type="PANTHER" id="PTHR10352">
    <property type="entry name" value="EUKARYOTIC TRANSLATION INITIATION FACTOR 3 SUBUNIT G"/>
    <property type="match status" value="1"/>
</dbReference>
<dbReference type="Proteomes" id="UP000267096">
    <property type="component" value="Unassembled WGS sequence"/>
</dbReference>
<dbReference type="AlphaFoldDB" id="A0A3P6PKQ4"/>
<keyword evidence="1" id="KW-0694">RNA-binding</keyword>
<evidence type="ECO:0000259" key="3">
    <source>
        <dbReference type="Pfam" id="PF00076"/>
    </source>
</evidence>
<evidence type="ECO:0000313" key="4">
    <source>
        <dbReference type="EMBL" id="VDK30053.1"/>
    </source>
</evidence>
<dbReference type="SUPFAM" id="SSF54928">
    <property type="entry name" value="RNA-binding domain, RBD"/>
    <property type="match status" value="1"/>
</dbReference>
<evidence type="ECO:0000256" key="1">
    <source>
        <dbReference type="ARBA" id="ARBA00022884"/>
    </source>
</evidence>
<dbReference type="OrthoDB" id="5916671at2759"/>
<protein>
    <recommendedName>
        <fullName evidence="3">RRM domain-containing protein</fullName>
    </recommendedName>
</protein>
<name>A0A3P6PKQ4_ANISI</name>
<dbReference type="GO" id="GO:0003723">
    <property type="term" value="F:RNA binding"/>
    <property type="evidence" value="ECO:0007669"/>
    <property type="project" value="UniProtKB-KW"/>
</dbReference>
<proteinExistence type="predicted"/>
<dbReference type="InterPro" id="IPR012677">
    <property type="entry name" value="Nucleotide-bd_a/b_plait_sf"/>
</dbReference>
<feature type="region of interest" description="Disordered" evidence="2">
    <location>
        <begin position="1"/>
        <end position="22"/>
    </location>
</feature>
<evidence type="ECO:0000313" key="5">
    <source>
        <dbReference type="Proteomes" id="UP000267096"/>
    </source>
</evidence>
<evidence type="ECO:0000256" key="2">
    <source>
        <dbReference type="SAM" id="MobiDB-lite"/>
    </source>
</evidence>
<dbReference type="EMBL" id="UYRR01019640">
    <property type="protein sequence ID" value="VDK30053.1"/>
    <property type="molecule type" value="Genomic_DNA"/>
</dbReference>